<reference evidence="2 3" key="1">
    <citation type="submission" date="2020-07" db="EMBL/GenBank/DDBJ databases">
        <title>Pseudogemmobacter sp. nov., isolated from poultry manure in Taiwan.</title>
        <authorList>
            <person name="Lin S.-Y."/>
            <person name="Tang Y.-S."/>
            <person name="Young C.-C."/>
        </authorList>
    </citation>
    <scope>NUCLEOTIDE SEQUENCE [LARGE SCALE GENOMIC DNA]</scope>
    <source>
        <strain evidence="2 3">CC-YST710</strain>
    </source>
</reference>
<evidence type="ECO:0000313" key="2">
    <source>
        <dbReference type="EMBL" id="MCB5410061.1"/>
    </source>
</evidence>
<dbReference type="EMBL" id="JACDXX010000006">
    <property type="protein sequence ID" value="MCB5410061.1"/>
    <property type="molecule type" value="Genomic_DNA"/>
</dbReference>
<keyword evidence="3" id="KW-1185">Reference proteome</keyword>
<gene>
    <name evidence="2" type="ORF">H0485_08615</name>
</gene>
<feature type="compositionally biased region" description="Basic and acidic residues" evidence="1">
    <location>
        <begin position="33"/>
        <end position="59"/>
    </location>
</feature>
<dbReference type="InterPro" id="IPR025227">
    <property type="entry name" value="DUF4169"/>
</dbReference>
<dbReference type="RefSeq" id="WP_226934962.1">
    <property type="nucleotide sequence ID" value="NZ_JACDXX010000006.1"/>
</dbReference>
<evidence type="ECO:0000313" key="3">
    <source>
        <dbReference type="Proteomes" id="UP001198571"/>
    </source>
</evidence>
<name>A0ABS8CL08_9RHOB</name>
<accession>A0ABS8CL08</accession>
<comment type="caution">
    <text evidence="2">The sequence shown here is derived from an EMBL/GenBank/DDBJ whole genome shotgun (WGS) entry which is preliminary data.</text>
</comment>
<dbReference type="Pfam" id="PF13770">
    <property type="entry name" value="DUF4169"/>
    <property type="match status" value="1"/>
</dbReference>
<evidence type="ECO:0000256" key="1">
    <source>
        <dbReference type="SAM" id="MobiDB-lite"/>
    </source>
</evidence>
<organism evidence="2 3">
    <name type="scientific">Pseudogemmobacter faecipullorum</name>
    <dbReference type="NCBI Taxonomy" id="2755041"/>
    <lineage>
        <taxon>Bacteria</taxon>
        <taxon>Pseudomonadati</taxon>
        <taxon>Pseudomonadota</taxon>
        <taxon>Alphaproteobacteria</taxon>
        <taxon>Rhodobacterales</taxon>
        <taxon>Paracoccaceae</taxon>
        <taxon>Pseudogemmobacter</taxon>
    </lineage>
</organism>
<protein>
    <submittedName>
        <fullName evidence="2">DUF4169 family protein</fullName>
    </submittedName>
</protein>
<feature type="region of interest" description="Disordered" evidence="1">
    <location>
        <begin position="30"/>
        <end position="74"/>
    </location>
</feature>
<sequence length="74" mass="8108">MAEIVSLNRFRKEKDRVAKRARADANAVKFGRTKAEKDLEKARAEQSARALDSAKRDQSSGEAAPGPAPQPDQD</sequence>
<proteinExistence type="predicted"/>
<dbReference type="Proteomes" id="UP001198571">
    <property type="component" value="Unassembled WGS sequence"/>
</dbReference>